<reference evidence="9 10" key="1">
    <citation type="submission" date="2015-05" db="EMBL/GenBank/DDBJ databases">
        <title>Complete genome sequence of a sulfur-oxidizing gammaproteobacterium strain HA5.</title>
        <authorList>
            <person name="Miura A."/>
            <person name="Kojima H."/>
            <person name="Fukui M."/>
        </authorList>
    </citation>
    <scope>NUCLEOTIDE SEQUENCE [LARGE SCALE GENOMIC DNA]</scope>
    <source>
        <strain evidence="9 10">HA5</strain>
    </source>
</reference>
<dbReference type="KEGG" id="slim:SCL_1883"/>
<evidence type="ECO:0000256" key="7">
    <source>
        <dbReference type="SAM" id="Phobius"/>
    </source>
</evidence>
<dbReference type="PANTHER" id="PTHR43066">
    <property type="entry name" value="RHOMBOID-RELATED PROTEIN"/>
    <property type="match status" value="1"/>
</dbReference>
<feature type="transmembrane region" description="Helical" evidence="7">
    <location>
        <begin position="131"/>
        <end position="151"/>
    </location>
</feature>
<evidence type="ECO:0000256" key="2">
    <source>
        <dbReference type="ARBA" id="ARBA00022475"/>
    </source>
</evidence>
<feature type="transmembrane region" description="Helical" evidence="7">
    <location>
        <begin position="198"/>
        <end position="218"/>
    </location>
</feature>
<evidence type="ECO:0000256" key="6">
    <source>
        <dbReference type="ARBA" id="ARBA00023136"/>
    </source>
</evidence>
<feature type="transmembrane region" description="Helical" evidence="7">
    <location>
        <begin position="72"/>
        <end position="94"/>
    </location>
</feature>
<name>A0A1B4XH79_9GAMM</name>
<feature type="transmembrane region" description="Helical" evidence="7">
    <location>
        <begin position="172"/>
        <end position="192"/>
    </location>
</feature>
<evidence type="ECO:0000259" key="8">
    <source>
        <dbReference type="Pfam" id="PF01694"/>
    </source>
</evidence>
<dbReference type="GO" id="GO:0016020">
    <property type="term" value="C:membrane"/>
    <property type="evidence" value="ECO:0007669"/>
    <property type="project" value="UniProtKB-SubCell"/>
</dbReference>
<dbReference type="Proteomes" id="UP000243180">
    <property type="component" value="Chromosome"/>
</dbReference>
<dbReference type="OrthoDB" id="9814037at2"/>
<evidence type="ECO:0000256" key="4">
    <source>
        <dbReference type="ARBA" id="ARBA00022692"/>
    </source>
</evidence>
<keyword evidence="4 7" id="KW-0812">Transmembrane</keyword>
<keyword evidence="10" id="KW-1185">Reference proteome</keyword>
<dbReference type="PANTHER" id="PTHR43066:SF26">
    <property type="entry name" value="RHOMBOID PROTEASE GLPG"/>
    <property type="match status" value="1"/>
</dbReference>
<dbReference type="InterPro" id="IPR022764">
    <property type="entry name" value="Peptidase_S54_rhomboid_dom"/>
</dbReference>
<evidence type="ECO:0000256" key="1">
    <source>
        <dbReference type="ARBA" id="ARBA00004141"/>
    </source>
</evidence>
<keyword evidence="2" id="KW-1003">Cell membrane</keyword>
<dbReference type="RefSeq" id="WP_096360955.1">
    <property type="nucleotide sequence ID" value="NZ_AP014879.1"/>
</dbReference>
<dbReference type="FunFam" id="1.20.1540.10:FF:000027">
    <property type="entry name" value="Rhomboid family intramembrane serine protease"/>
    <property type="match status" value="1"/>
</dbReference>
<keyword evidence="3" id="KW-0997">Cell inner membrane</keyword>
<dbReference type="InParanoid" id="A0A1B4XH79"/>
<evidence type="ECO:0000256" key="5">
    <source>
        <dbReference type="ARBA" id="ARBA00022989"/>
    </source>
</evidence>
<organism evidence="9 10">
    <name type="scientific">Sulfuricaulis limicola</name>
    <dbReference type="NCBI Taxonomy" id="1620215"/>
    <lineage>
        <taxon>Bacteria</taxon>
        <taxon>Pseudomonadati</taxon>
        <taxon>Pseudomonadota</taxon>
        <taxon>Gammaproteobacteria</taxon>
        <taxon>Acidiferrobacterales</taxon>
        <taxon>Acidiferrobacteraceae</taxon>
        <taxon>Sulfuricaulis</taxon>
    </lineage>
</organism>
<sequence>MIPLHDDNPTTITPLLTIAFIIACVLVFLWQLSLGAQGFEAAVFRLGVIPATLLGGKTLPPELALVPPSVTVFSSMFLHGGWMHLIGNMLYLWIFGNNIEDAMGHVRFVIFYLLCGVAAVFAQALPDTNSTIPMIGASGAISGVLGAYLLLYPRAHVLVLIPLGVYMRTMRLPAMVVLGFWFVLQLVSSALADPAQGGVAFGAHIGGFVAGMVLLPLFKHRNVRLFAPPRH</sequence>
<gene>
    <name evidence="9" type="ORF">SCL_1883</name>
</gene>
<dbReference type="AlphaFoldDB" id="A0A1B4XH79"/>
<keyword evidence="6 7" id="KW-0472">Membrane</keyword>
<dbReference type="SUPFAM" id="SSF144091">
    <property type="entry name" value="Rhomboid-like"/>
    <property type="match status" value="1"/>
</dbReference>
<dbReference type="Pfam" id="PF01694">
    <property type="entry name" value="Rhomboid"/>
    <property type="match status" value="1"/>
</dbReference>
<dbReference type="Gene3D" id="1.20.1540.10">
    <property type="entry name" value="Rhomboid-like"/>
    <property type="match status" value="1"/>
</dbReference>
<evidence type="ECO:0000313" key="9">
    <source>
        <dbReference type="EMBL" id="BAV34174.1"/>
    </source>
</evidence>
<dbReference type="GO" id="GO:0004252">
    <property type="term" value="F:serine-type endopeptidase activity"/>
    <property type="evidence" value="ECO:0007669"/>
    <property type="project" value="InterPro"/>
</dbReference>
<feature type="transmembrane region" description="Helical" evidence="7">
    <location>
        <begin position="106"/>
        <end position="125"/>
    </location>
</feature>
<dbReference type="FunCoup" id="A0A1B4XH79">
    <property type="interactions" value="53"/>
</dbReference>
<feature type="domain" description="Peptidase S54 rhomboid" evidence="8">
    <location>
        <begin position="71"/>
        <end position="217"/>
    </location>
</feature>
<proteinExistence type="predicted"/>
<accession>A0A1B4XH79</accession>
<dbReference type="InterPro" id="IPR035952">
    <property type="entry name" value="Rhomboid-like_sf"/>
</dbReference>
<dbReference type="EMBL" id="AP014879">
    <property type="protein sequence ID" value="BAV34174.1"/>
    <property type="molecule type" value="Genomic_DNA"/>
</dbReference>
<comment type="subcellular location">
    <subcellularLocation>
        <location evidence="1">Membrane</location>
        <topology evidence="1">Multi-pass membrane protein</topology>
    </subcellularLocation>
</comment>
<keyword evidence="5 7" id="KW-1133">Transmembrane helix</keyword>
<protein>
    <submittedName>
        <fullName evidence="9">Membrane protein</fullName>
    </submittedName>
</protein>
<feature type="transmembrane region" description="Helical" evidence="7">
    <location>
        <begin position="12"/>
        <end position="30"/>
    </location>
</feature>
<evidence type="ECO:0000256" key="3">
    <source>
        <dbReference type="ARBA" id="ARBA00022519"/>
    </source>
</evidence>
<evidence type="ECO:0000313" key="10">
    <source>
        <dbReference type="Proteomes" id="UP000243180"/>
    </source>
</evidence>